<dbReference type="SUPFAM" id="SSF56672">
    <property type="entry name" value="DNA/RNA polymerases"/>
    <property type="match status" value="1"/>
</dbReference>
<organism evidence="1 2">
    <name type="scientific">Blyttiomyces helicus</name>
    <dbReference type="NCBI Taxonomy" id="388810"/>
    <lineage>
        <taxon>Eukaryota</taxon>
        <taxon>Fungi</taxon>
        <taxon>Fungi incertae sedis</taxon>
        <taxon>Chytridiomycota</taxon>
        <taxon>Chytridiomycota incertae sedis</taxon>
        <taxon>Chytridiomycetes</taxon>
        <taxon>Chytridiomycetes incertae sedis</taxon>
        <taxon>Blyttiomyces</taxon>
    </lineage>
</organism>
<dbReference type="OrthoDB" id="3341476at2759"/>
<name>A0A4P9WGG5_9FUNG</name>
<reference evidence="2" key="1">
    <citation type="journal article" date="2018" name="Nat. Microbiol.">
        <title>Leveraging single-cell genomics to expand the fungal tree of life.</title>
        <authorList>
            <person name="Ahrendt S.R."/>
            <person name="Quandt C.A."/>
            <person name="Ciobanu D."/>
            <person name="Clum A."/>
            <person name="Salamov A."/>
            <person name="Andreopoulos B."/>
            <person name="Cheng J.F."/>
            <person name="Woyke T."/>
            <person name="Pelin A."/>
            <person name="Henrissat B."/>
            <person name="Reynolds N.K."/>
            <person name="Benny G.L."/>
            <person name="Smith M.E."/>
            <person name="James T.Y."/>
            <person name="Grigoriev I.V."/>
        </authorList>
    </citation>
    <scope>NUCLEOTIDE SEQUENCE [LARGE SCALE GENOMIC DNA]</scope>
</reference>
<sequence>MKHHRIRKQVLQPPAYRVGRLGHRFLIPLYGPLQRQQAGAPHQESPHLVVATPHHHPNTLGFQLHPQRRAEFHTRKPKLSLLRQMTQTELDKLQLQIKRNLEQSEIRHSQSAWGEPLKLAGFRGKGTQLCLDYRGLSSMTKHN</sequence>
<protein>
    <submittedName>
        <fullName evidence="1">Uncharacterized protein</fullName>
    </submittedName>
</protein>
<dbReference type="InterPro" id="IPR043502">
    <property type="entry name" value="DNA/RNA_pol_sf"/>
</dbReference>
<keyword evidence="2" id="KW-1185">Reference proteome</keyword>
<dbReference type="Proteomes" id="UP000269721">
    <property type="component" value="Unassembled WGS sequence"/>
</dbReference>
<dbReference type="EMBL" id="KZ994900">
    <property type="protein sequence ID" value="RKO91794.1"/>
    <property type="molecule type" value="Genomic_DNA"/>
</dbReference>
<dbReference type="Gene3D" id="3.10.10.10">
    <property type="entry name" value="HIV Type 1 Reverse Transcriptase, subunit A, domain 1"/>
    <property type="match status" value="1"/>
</dbReference>
<accession>A0A4P9WGG5</accession>
<evidence type="ECO:0000313" key="2">
    <source>
        <dbReference type="Proteomes" id="UP000269721"/>
    </source>
</evidence>
<gene>
    <name evidence="1" type="ORF">BDK51DRAFT_19210</name>
</gene>
<evidence type="ECO:0000313" key="1">
    <source>
        <dbReference type="EMBL" id="RKO91794.1"/>
    </source>
</evidence>
<proteinExistence type="predicted"/>
<dbReference type="AlphaFoldDB" id="A0A4P9WGG5"/>